<gene>
    <name evidence="3" type="ORF">BDY21DRAFT_355311</name>
</gene>
<accession>A0A6A6NP40</accession>
<dbReference type="EMBL" id="MU001696">
    <property type="protein sequence ID" value="KAF2453545.1"/>
    <property type="molecule type" value="Genomic_DNA"/>
</dbReference>
<feature type="chain" id="PRO_5025385668" evidence="2">
    <location>
        <begin position="21"/>
        <end position="157"/>
    </location>
</feature>
<name>A0A6A6NP40_9PEZI</name>
<sequence length="157" mass="17181">MKGFKRHVVLSSLFSPFVTSSVQFEPHGHANLHHPFGLIPRSHLTNSNGTQIANGTGTGNRTDTGTETPPSCTVSSIHQGSFLKNLTVRCEPFIESIETCPGEVIGPGDRVRMARLFSSCAKDVITDSSKRLHVYLAPPEYLWGSRLTLPLMMTMVT</sequence>
<evidence type="ECO:0000313" key="4">
    <source>
        <dbReference type="Proteomes" id="UP000799766"/>
    </source>
</evidence>
<proteinExistence type="predicted"/>
<feature type="region of interest" description="Disordered" evidence="1">
    <location>
        <begin position="45"/>
        <end position="71"/>
    </location>
</feature>
<evidence type="ECO:0000256" key="1">
    <source>
        <dbReference type="SAM" id="MobiDB-lite"/>
    </source>
</evidence>
<feature type="signal peptide" evidence="2">
    <location>
        <begin position="1"/>
        <end position="20"/>
    </location>
</feature>
<keyword evidence="2" id="KW-0732">Signal</keyword>
<feature type="compositionally biased region" description="Low complexity" evidence="1">
    <location>
        <begin position="59"/>
        <end position="68"/>
    </location>
</feature>
<dbReference type="Proteomes" id="UP000799766">
    <property type="component" value="Unassembled WGS sequence"/>
</dbReference>
<organism evidence="3 4">
    <name type="scientific">Lineolata rhizophorae</name>
    <dbReference type="NCBI Taxonomy" id="578093"/>
    <lineage>
        <taxon>Eukaryota</taxon>
        <taxon>Fungi</taxon>
        <taxon>Dikarya</taxon>
        <taxon>Ascomycota</taxon>
        <taxon>Pezizomycotina</taxon>
        <taxon>Dothideomycetes</taxon>
        <taxon>Dothideomycetes incertae sedis</taxon>
        <taxon>Lineolatales</taxon>
        <taxon>Lineolataceae</taxon>
        <taxon>Lineolata</taxon>
    </lineage>
</organism>
<feature type="compositionally biased region" description="Polar residues" evidence="1">
    <location>
        <begin position="45"/>
        <end position="54"/>
    </location>
</feature>
<dbReference type="AlphaFoldDB" id="A0A6A6NP40"/>
<reference evidence="3" key="1">
    <citation type="journal article" date="2020" name="Stud. Mycol.">
        <title>101 Dothideomycetes genomes: a test case for predicting lifestyles and emergence of pathogens.</title>
        <authorList>
            <person name="Haridas S."/>
            <person name="Albert R."/>
            <person name="Binder M."/>
            <person name="Bloem J."/>
            <person name="Labutti K."/>
            <person name="Salamov A."/>
            <person name="Andreopoulos B."/>
            <person name="Baker S."/>
            <person name="Barry K."/>
            <person name="Bills G."/>
            <person name="Bluhm B."/>
            <person name="Cannon C."/>
            <person name="Castanera R."/>
            <person name="Culley D."/>
            <person name="Daum C."/>
            <person name="Ezra D."/>
            <person name="Gonzalez J."/>
            <person name="Henrissat B."/>
            <person name="Kuo A."/>
            <person name="Liang C."/>
            <person name="Lipzen A."/>
            <person name="Lutzoni F."/>
            <person name="Magnuson J."/>
            <person name="Mondo S."/>
            <person name="Nolan M."/>
            <person name="Ohm R."/>
            <person name="Pangilinan J."/>
            <person name="Park H.-J."/>
            <person name="Ramirez L."/>
            <person name="Alfaro M."/>
            <person name="Sun H."/>
            <person name="Tritt A."/>
            <person name="Yoshinaga Y."/>
            <person name="Zwiers L.-H."/>
            <person name="Turgeon B."/>
            <person name="Goodwin S."/>
            <person name="Spatafora J."/>
            <person name="Crous P."/>
            <person name="Grigoriev I."/>
        </authorList>
    </citation>
    <scope>NUCLEOTIDE SEQUENCE</scope>
    <source>
        <strain evidence="3">ATCC 16933</strain>
    </source>
</reference>
<keyword evidence="4" id="KW-1185">Reference proteome</keyword>
<evidence type="ECO:0000256" key="2">
    <source>
        <dbReference type="SAM" id="SignalP"/>
    </source>
</evidence>
<evidence type="ECO:0000313" key="3">
    <source>
        <dbReference type="EMBL" id="KAF2453545.1"/>
    </source>
</evidence>
<protein>
    <submittedName>
        <fullName evidence="3">Uncharacterized protein</fullName>
    </submittedName>
</protein>